<organism evidence="2 3">
    <name type="scientific">Adineta ricciae</name>
    <name type="common">Rotifer</name>
    <dbReference type="NCBI Taxonomy" id="249248"/>
    <lineage>
        <taxon>Eukaryota</taxon>
        <taxon>Metazoa</taxon>
        <taxon>Spiralia</taxon>
        <taxon>Gnathifera</taxon>
        <taxon>Rotifera</taxon>
        <taxon>Eurotatoria</taxon>
        <taxon>Bdelloidea</taxon>
        <taxon>Adinetida</taxon>
        <taxon>Adinetidae</taxon>
        <taxon>Adineta</taxon>
    </lineage>
</organism>
<comment type="caution">
    <text evidence="2">The sequence shown here is derived from an EMBL/GenBank/DDBJ whole genome shotgun (WGS) entry which is preliminary data.</text>
</comment>
<gene>
    <name evidence="2" type="ORF">XAT740_LOCUS55149</name>
</gene>
<name>A0A816EF77_ADIRI</name>
<accession>A0A816EF77</accession>
<dbReference type="EMBL" id="CAJNOR010010203">
    <property type="protein sequence ID" value="CAF1651933.1"/>
    <property type="molecule type" value="Genomic_DNA"/>
</dbReference>
<evidence type="ECO:0000313" key="2">
    <source>
        <dbReference type="EMBL" id="CAF1651933.1"/>
    </source>
</evidence>
<reference evidence="2" key="1">
    <citation type="submission" date="2021-02" db="EMBL/GenBank/DDBJ databases">
        <authorList>
            <person name="Nowell W R."/>
        </authorList>
    </citation>
    <scope>NUCLEOTIDE SEQUENCE</scope>
</reference>
<feature type="chain" id="PRO_5032467948" evidence="1">
    <location>
        <begin position="27"/>
        <end position="314"/>
    </location>
</feature>
<sequence>MAIIVRFLSHLILLSCVSVQYSSTLSDTNYILCTAHCSQVNLYFNDLLNLPENCRDESAQDYALTCSVTYHIYFDRQYISLDFTASNDTNYLDEQTSKEILTQTTKLNFNAHPGYDSYDILRKYTCNTGKDCALDFYKNTISLLVNDGKATLDTLKEKLYNETVLVGPTSRRRCIDSNKTGNKTSVKCSDGFCYTRVEKHDFDQEKNTKTQRCEPTHQSYLLSEIERHMPKSTQEKEVLEYSCNKNVCNRNELIPKIQHLMNDYIRWNPARDAEEDTPSPLPDTMEKAGNSFSLPQTMSSSILVSFVILLQFFI</sequence>
<evidence type="ECO:0000313" key="3">
    <source>
        <dbReference type="Proteomes" id="UP000663828"/>
    </source>
</evidence>
<dbReference type="Proteomes" id="UP000663828">
    <property type="component" value="Unassembled WGS sequence"/>
</dbReference>
<keyword evidence="1" id="KW-0732">Signal</keyword>
<dbReference type="AlphaFoldDB" id="A0A816EF77"/>
<feature type="signal peptide" evidence="1">
    <location>
        <begin position="1"/>
        <end position="26"/>
    </location>
</feature>
<protein>
    <submittedName>
        <fullName evidence="2">Uncharacterized protein</fullName>
    </submittedName>
</protein>
<evidence type="ECO:0000256" key="1">
    <source>
        <dbReference type="SAM" id="SignalP"/>
    </source>
</evidence>
<keyword evidence="3" id="KW-1185">Reference proteome</keyword>
<proteinExistence type="predicted"/>